<keyword evidence="3" id="KW-1185">Reference proteome</keyword>
<evidence type="ECO:0000313" key="2">
    <source>
        <dbReference type="EMBL" id="KWZ39092.1"/>
    </source>
</evidence>
<feature type="compositionally biased region" description="Pro residues" evidence="1">
    <location>
        <begin position="1"/>
        <end position="15"/>
    </location>
</feature>
<evidence type="ECO:0000256" key="1">
    <source>
        <dbReference type="SAM" id="MobiDB-lite"/>
    </source>
</evidence>
<dbReference type="Proteomes" id="UP000070255">
    <property type="component" value="Unassembled WGS sequence"/>
</dbReference>
<proteinExistence type="predicted"/>
<organism evidence="2 3">
    <name type="scientific">Burkholderia savannae</name>
    <dbReference type="NCBI Taxonomy" id="1637837"/>
    <lineage>
        <taxon>Bacteria</taxon>
        <taxon>Pseudomonadati</taxon>
        <taxon>Pseudomonadota</taxon>
        <taxon>Betaproteobacteria</taxon>
        <taxon>Burkholderiales</taxon>
        <taxon>Burkholderiaceae</taxon>
        <taxon>Burkholderia</taxon>
        <taxon>pseudomallei group</taxon>
    </lineage>
</organism>
<gene>
    <name evidence="2" type="ORF">WS72_30470</name>
</gene>
<accession>A0ABR5TBC1</accession>
<name>A0ABR5TBC1_9BURK</name>
<sequence>MPSKPPPPSPSPLPSPSANAKRAAAARRPERRRGAHRTRGVGRRLRSPRCFGHWHTEAAPA</sequence>
<feature type="compositionally biased region" description="Basic residues" evidence="1">
    <location>
        <begin position="29"/>
        <end position="47"/>
    </location>
</feature>
<comment type="caution">
    <text evidence="2">The sequence shown here is derived from an EMBL/GenBank/DDBJ whole genome shotgun (WGS) entry which is preliminary data.</text>
</comment>
<feature type="region of interest" description="Disordered" evidence="1">
    <location>
        <begin position="1"/>
        <end position="61"/>
    </location>
</feature>
<dbReference type="EMBL" id="LNJQ01000004">
    <property type="protein sequence ID" value="KWZ39092.1"/>
    <property type="molecule type" value="Genomic_DNA"/>
</dbReference>
<reference evidence="2 3" key="1">
    <citation type="submission" date="2015-11" db="EMBL/GenBank/DDBJ databases">
        <authorList>
            <person name="Sahl J."/>
            <person name="Wagner D."/>
            <person name="Keim P."/>
        </authorList>
    </citation>
    <scope>NUCLEOTIDE SEQUENCE [LARGE SCALE GENOMIC DNA]</scope>
    <source>
        <strain evidence="2 3">BDU18</strain>
    </source>
</reference>
<evidence type="ECO:0000313" key="3">
    <source>
        <dbReference type="Proteomes" id="UP000070255"/>
    </source>
</evidence>
<protein>
    <submittedName>
        <fullName evidence="2">Uncharacterized protein</fullName>
    </submittedName>
</protein>